<evidence type="ECO:0000259" key="1">
    <source>
        <dbReference type="Pfam" id="PF18545"/>
    </source>
</evidence>
<evidence type="ECO:0000313" key="3">
    <source>
        <dbReference type="Proteomes" id="UP001202674"/>
    </source>
</evidence>
<accession>A0AAE3K3C7</accession>
<organism evidence="2 3">
    <name type="scientific">Natranaeroarchaeum aerophilus</name>
    <dbReference type="NCBI Taxonomy" id="2917711"/>
    <lineage>
        <taxon>Archaea</taxon>
        <taxon>Methanobacteriati</taxon>
        <taxon>Methanobacteriota</taxon>
        <taxon>Stenosarchaea group</taxon>
        <taxon>Halobacteria</taxon>
        <taxon>Halobacteriales</taxon>
        <taxon>Natronoarchaeaceae</taxon>
        <taxon>Natranaeroarchaeum</taxon>
    </lineage>
</organism>
<sequence>MAENFRYEPNEGESLSMAVVSAVALAHNEGVLEQDWIINNDINPDALDGLFQDEHLNMTLRFEADTTTVTIDADEHGNPVIEIESHR</sequence>
<keyword evidence="3" id="KW-1185">Reference proteome</keyword>
<proteinExistence type="predicted"/>
<dbReference type="InterPro" id="IPR040624">
    <property type="entry name" value="HalOD1"/>
</dbReference>
<dbReference type="RefSeq" id="WP_250593791.1">
    <property type="nucleotide sequence ID" value="NZ_JAKRVY010000001.1"/>
</dbReference>
<protein>
    <recommendedName>
        <fullName evidence="1">Halobacterial output domain-containing protein</fullName>
    </recommendedName>
</protein>
<dbReference type="Proteomes" id="UP001202674">
    <property type="component" value="Unassembled WGS sequence"/>
</dbReference>
<reference evidence="2 3" key="1">
    <citation type="journal article" date="2022" name="Syst. Appl. Microbiol.">
        <title>Natronocalculus amylovorans gen. nov., sp. nov., and Natranaeroarchaeum aerophilus sp. nov., dominant culturable amylolytic natronoarchaea from hypersaline soda lakes in southwestern Siberia.</title>
        <authorList>
            <person name="Sorokin D.Y."/>
            <person name="Elcheninov A.G."/>
            <person name="Khizhniak T.V."/>
            <person name="Koenen M."/>
            <person name="Bale N.J."/>
            <person name="Damste J.S.S."/>
            <person name="Kublanov I.V."/>
        </authorList>
    </citation>
    <scope>NUCLEOTIDE SEQUENCE [LARGE SCALE GENOMIC DNA]</scope>
    <source>
        <strain evidence="2 3">AArc-St1-1</strain>
    </source>
</reference>
<feature type="domain" description="Halobacterial output" evidence="1">
    <location>
        <begin position="12"/>
        <end position="75"/>
    </location>
</feature>
<comment type="caution">
    <text evidence="2">The sequence shown here is derived from an EMBL/GenBank/DDBJ whole genome shotgun (WGS) entry which is preliminary data.</text>
</comment>
<evidence type="ECO:0000313" key="2">
    <source>
        <dbReference type="EMBL" id="MCL9812261.1"/>
    </source>
</evidence>
<name>A0AAE3K3C7_9EURY</name>
<dbReference type="EMBL" id="JAKRVY010000001">
    <property type="protein sequence ID" value="MCL9812261.1"/>
    <property type="molecule type" value="Genomic_DNA"/>
</dbReference>
<dbReference type="Pfam" id="PF18545">
    <property type="entry name" value="HalOD1"/>
    <property type="match status" value="1"/>
</dbReference>
<gene>
    <name evidence="2" type="ORF">AArcSt11_01180</name>
</gene>
<dbReference type="AlphaFoldDB" id="A0AAE3K3C7"/>